<keyword evidence="1" id="KW-0472">Membrane</keyword>
<dbReference type="AlphaFoldDB" id="A0A6N1VH54"/>
<reference evidence="2 3" key="1">
    <citation type="submission" date="2020-06" db="EMBL/GenBank/DDBJ databases">
        <title>Oricola thermophila sp. nov. isolated from a tidal sediments.</title>
        <authorList>
            <person name="Kwon K.K."/>
            <person name="Yang S.-H."/>
            <person name="Park M.-J."/>
        </authorList>
    </citation>
    <scope>NUCLEOTIDE SEQUENCE [LARGE SCALE GENOMIC DNA]</scope>
    <source>
        <strain evidence="2 3">MEBiC13590</strain>
    </source>
</reference>
<keyword evidence="1" id="KW-1133">Transmembrane helix</keyword>
<gene>
    <name evidence="2" type="ORF">HTY61_18305</name>
</gene>
<evidence type="ECO:0000256" key="1">
    <source>
        <dbReference type="SAM" id="Phobius"/>
    </source>
</evidence>
<keyword evidence="1" id="KW-0812">Transmembrane</keyword>
<name>A0A6N1VH54_9HYPH</name>
<keyword evidence="3" id="KW-1185">Reference proteome</keyword>
<feature type="transmembrane region" description="Helical" evidence="1">
    <location>
        <begin position="65"/>
        <end position="87"/>
    </location>
</feature>
<dbReference type="RefSeq" id="WP_175278157.1">
    <property type="nucleotide sequence ID" value="NZ_CP054836.1"/>
</dbReference>
<proteinExistence type="predicted"/>
<dbReference type="EMBL" id="CP054836">
    <property type="protein sequence ID" value="QKV20266.1"/>
    <property type="molecule type" value="Genomic_DNA"/>
</dbReference>
<dbReference type="Proteomes" id="UP000509367">
    <property type="component" value="Chromosome"/>
</dbReference>
<dbReference type="KEGG" id="orm:HTY61_18305"/>
<evidence type="ECO:0000313" key="2">
    <source>
        <dbReference type="EMBL" id="QKV20266.1"/>
    </source>
</evidence>
<evidence type="ECO:0000313" key="3">
    <source>
        <dbReference type="Proteomes" id="UP000509367"/>
    </source>
</evidence>
<accession>A0A6N1VH54</accession>
<protein>
    <submittedName>
        <fullName evidence="2">Uncharacterized protein</fullName>
    </submittedName>
</protein>
<sequence>MQTPSTIHPKPFGRLAFDPAKAGRRLREAVDRLDAARGADSIFDDDAGLTGAAAERAARYNRHAAFVEAVLIASIAIIGIAACAATLPA</sequence>
<organism evidence="2 3">
    <name type="scientific">Oricola thermophila</name>
    <dbReference type="NCBI Taxonomy" id="2742145"/>
    <lineage>
        <taxon>Bacteria</taxon>
        <taxon>Pseudomonadati</taxon>
        <taxon>Pseudomonadota</taxon>
        <taxon>Alphaproteobacteria</taxon>
        <taxon>Hyphomicrobiales</taxon>
        <taxon>Ahrensiaceae</taxon>
        <taxon>Oricola</taxon>
    </lineage>
</organism>